<gene>
    <name evidence="2" type="ORF">CR164_05810</name>
</gene>
<feature type="transmembrane region" description="Helical" evidence="1">
    <location>
        <begin position="198"/>
        <end position="219"/>
    </location>
</feature>
<sequence>MKKRSGFADQSIGKTYRRLRYMAGAALIGMPLLTAFSGFALDCDLEPSLSDYYFTVKDGGVPRTLFLIFLAFLGGVLYSYRGLDERDNFIHNAAGIFAFGVALFPMQCILSEHPDCVPGLLPVLHLPSAGLLYLSAVASVIYSGGPKLKDALSRLSEPETWFKRLWKVKALSLTLMTIGIITFLFHNQLKAYFPEISWVFWIEYLGFAGFGIYWVRLMWLINDANSEGRQTFPPRSEEAEEKTFGAPAVPLEAAEKAQEAESWSDIP</sequence>
<feature type="transmembrane region" description="Helical" evidence="1">
    <location>
        <begin position="166"/>
        <end position="186"/>
    </location>
</feature>
<evidence type="ECO:0000256" key="1">
    <source>
        <dbReference type="SAM" id="Phobius"/>
    </source>
</evidence>
<feature type="transmembrane region" description="Helical" evidence="1">
    <location>
        <begin position="61"/>
        <end position="80"/>
    </location>
</feature>
<proteinExistence type="predicted"/>
<evidence type="ECO:0000313" key="3">
    <source>
        <dbReference type="Proteomes" id="UP000246278"/>
    </source>
</evidence>
<dbReference type="OrthoDB" id="9803163at2"/>
<evidence type="ECO:0000313" key="2">
    <source>
        <dbReference type="EMBL" id="PWW82503.1"/>
    </source>
</evidence>
<keyword evidence="1" id="KW-0472">Membrane</keyword>
<feature type="transmembrane region" description="Helical" evidence="1">
    <location>
        <begin position="89"/>
        <end position="106"/>
    </location>
</feature>
<keyword evidence="1" id="KW-0812">Transmembrane</keyword>
<feature type="transmembrane region" description="Helical" evidence="1">
    <location>
        <begin position="126"/>
        <end position="145"/>
    </location>
</feature>
<organism evidence="2 3">
    <name type="scientific">Prosthecochloris marina</name>
    <dbReference type="NCBI Taxonomy" id="2017681"/>
    <lineage>
        <taxon>Bacteria</taxon>
        <taxon>Pseudomonadati</taxon>
        <taxon>Chlorobiota</taxon>
        <taxon>Chlorobiia</taxon>
        <taxon>Chlorobiales</taxon>
        <taxon>Chlorobiaceae</taxon>
        <taxon>Prosthecochloris</taxon>
    </lineage>
</organism>
<keyword evidence="1" id="KW-1133">Transmembrane helix</keyword>
<comment type="caution">
    <text evidence="2">The sequence shown here is derived from an EMBL/GenBank/DDBJ whole genome shotgun (WGS) entry which is preliminary data.</text>
</comment>
<dbReference type="RefSeq" id="WP_110022979.1">
    <property type="nucleotide sequence ID" value="NZ_PDNZ01000003.1"/>
</dbReference>
<dbReference type="AlphaFoldDB" id="A0A317T745"/>
<keyword evidence="3" id="KW-1185">Reference proteome</keyword>
<reference evidence="3" key="1">
    <citation type="submission" date="2017-10" db="EMBL/GenBank/DDBJ databases">
        <authorList>
            <person name="Gaisin V.A."/>
            <person name="Rysina M.S."/>
            <person name="Grouzdev D.S."/>
        </authorList>
    </citation>
    <scope>NUCLEOTIDE SEQUENCE [LARGE SCALE GENOMIC DNA]</scope>
    <source>
        <strain evidence="3">V1</strain>
    </source>
</reference>
<dbReference type="Proteomes" id="UP000246278">
    <property type="component" value="Unassembled WGS sequence"/>
</dbReference>
<protein>
    <recommendedName>
        <fullName evidence="4">DUF998 domain-containing protein</fullName>
    </recommendedName>
</protein>
<name>A0A317T745_9CHLB</name>
<accession>A0A317T745</accession>
<dbReference type="EMBL" id="PDNZ01000003">
    <property type="protein sequence ID" value="PWW82503.1"/>
    <property type="molecule type" value="Genomic_DNA"/>
</dbReference>
<feature type="transmembrane region" description="Helical" evidence="1">
    <location>
        <begin position="21"/>
        <end position="41"/>
    </location>
</feature>
<evidence type="ECO:0008006" key="4">
    <source>
        <dbReference type="Google" id="ProtNLM"/>
    </source>
</evidence>